<evidence type="ECO:0000313" key="1">
    <source>
        <dbReference type="EMBL" id="KGF73633.1"/>
    </source>
</evidence>
<comment type="caution">
    <text evidence="1">The sequence shown here is derived from an EMBL/GenBank/DDBJ whole genome shotgun (WGS) entry which is preliminary data.</text>
</comment>
<dbReference type="SUPFAM" id="SSF53649">
    <property type="entry name" value="Alkaline phosphatase-like"/>
    <property type="match status" value="1"/>
</dbReference>
<dbReference type="Proteomes" id="UP000030170">
    <property type="component" value="Unassembled WGS sequence"/>
</dbReference>
<accession>A0A098TSA9</accession>
<dbReference type="AlphaFoldDB" id="A0A098TSA9"/>
<sequence length="533" mass="60711">MNKVLMIGLDGATYTLLNPMMENGIMPFMNKFLKEGVYSNLMSTRNPLTPPAWTSMITGRDPDAHGIYDFLHPESSSNGVYLKLNDSRNIRCETLWSMASRQGKKVTSLNFYGMSPPFPIDGYLISGFVPWKHLRSATHPPTLFETLKSLPNFNYKHLGMDISDEKKCIQGLGEDEYENWIFSQLNRTEAWSDLLSYLMKTDPTDLTAIVFDGPDKLQHLFWRYLDPQLFATYQEPLDIRIRQLCLDYYKKLDSIIENLVSLSGSDTNVIFTSDHGFGSTTEVVYINEWLSQNGYLKWADSSDSGDVSGKLTPDRMKEHMMMIDWKNTLAYCPSPSSNAIYVLRNDDSNAGVKNEEYAQFCSKLKQQLKNYKDPSDGKHVFVDVDINRKRIEGLPTIEYSPDITLKLRDGGFVSIVKSTRVVTPREKPEGTHRPNGIFIARGPDIKTELSLQPLSILDITPLLLYLLRLPISSDLEGRLPVAVINEDTLSSYPVQYDDTSHYQWQGSVDQTKDISEEEKDALMNQLKLLGYMD</sequence>
<dbReference type="STRING" id="1497020.DO97_16845"/>
<dbReference type="InterPro" id="IPR017850">
    <property type="entry name" value="Alkaline_phosphatase_core_sf"/>
</dbReference>
<dbReference type="EMBL" id="JJML01000006">
    <property type="protein sequence ID" value="KGF73633.1"/>
    <property type="molecule type" value="Genomic_DNA"/>
</dbReference>
<dbReference type="InterPro" id="IPR002591">
    <property type="entry name" value="Phosphodiest/P_Trfase"/>
</dbReference>
<dbReference type="Gene3D" id="3.40.720.10">
    <property type="entry name" value="Alkaline Phosphatase, subunit A"/>
    <property type="match status" value="2"/>
</dbReference>
<dbReference type="OrthoDB" id="9779418at2"/>
<name>A0A098TSA9_9CYAN</name>
<keyword evidence="2" id="KW-1185">Reference proteome</keyword>
<organism evidence="1 2">
    <name type="scientific">Neosynechococcus sphagnicola sy1</name>
    <dbReference type="NCBI Taxonomy" id="1497020"/>
    <lineage>
        <taxon>Bacteria</taxon>
        <taxon>Bacillati</taxon>
        <taxon>Cyanobacteriota</taxon>
        <taxon>Cyanophyceae</taxon>
        <taxon>Neosynechococcales</taxon>
        <taxon>Neosynechococcaceae</taxon>
        <taxon>Neosynechococcus</taxon>
    </lineage>
</organism>
<dbReference type="Pfam" id="PF01663">
    <property type="entry name" value="Phosphodiest"/>
    <property type="match status" value="1"/>
</dbReference>
<dbReference type="GO" id="GO:0016787">
    <property type="term" value="F:hydrolase activity"/>
    <property type="evidence" value="ECO:0007669"/>
    <property type="project" value="UniProtKB-ARBA"/>
</dbReference>
<proteinExistence type="predicted"/>
<dbReference type="RefSeq" id="WP_036531146.1">
    <property type="nucleotide sequence ID" value="NZ_JJML01000006.1"/>
</dbReference>
<gene>
    <name evidence="1" type="ORF">DO97_16845</name>
</gene>
<dbReference type="PANTHER" id="PTHR10151">
    <property type="entry name" value="ECTONUCLEOTIDE PYROPHOSPHATASE/PHOSPHODIESTERASE"/>
    <property type="match status" value="1"/>
</dbReference>
<evidence type="ECO:0000313" key="2">
    <source>
        <dbReference type="Proteomes" id="UP000030170"/>
    </source>
</evidence>
<protein>
    <submittedName>
        <fullName evidence="1">Phosphodiesterase</fullName>
    </submittedName>
</protein>
<reference evidence="1 2" key="1">
    <citation type="journal article" date="2014" name="Mol. Ecol.">
        <title>Evolution of Synechococcus.</title>
        <authorList>
            <person name="Dvorak P."/>
            <person name="Casamatta D."/>
            <person name="Hasler P."/>
            <person name="Poulickova A."/>
            <person name="Ondrej V."/>
            <person name="Sanges R."/>
        </authorList>
    </citation>
    <scope>NUCLEOTIDE SEQUENCE [LARGE SCALE GENOMIC DNA]</scope>
    <source>
        <strain evidence="1 2">CAUP A 1101</strain>
    </source>
</reference>
<dbReference type="PANTHER" id="PTHR10151:SF120">
    <property type="entry name" value="BIS(5'-ADENOSYL)-TRIPHOSPHATASE"/>
    <property type="match status" value="1"/>
</dbReference>